<feature type="non-terminal residue" evidence="2">
    <location>
        <position position="1"/>
    </location>
</feature>
<evidence type="ECO:0000313" key="3">
    <source>
        <dbReference type="Proteomes" id="UP001432027"/>
    </source>
</evidence>
<proteinExistence type="predicted"/>
<feature type="region of interest" description="Disordered" evidence="1">
    <location>
        <begin position="1"/>
        <end position="68"/>
    </location>
</feature>
<sequence>SELFSHRERSGGRSGANVEEDDDDEGPVTRLPYSTGGIRYRAMDKNMEGGGKRRRRLLDSDVPPRPPTVARAARARDRLHGADSMVSSSQRLFSGNHQLRPLLLAPPTSDAPPLAYRIPALYPVS</sequence>
<comment type="caution">
    <text evidence="2">The sequence shown here is derived from an EMBL/GenBank/DDBJ whole genome shotgun (WGS) entry which is preliminary data.</text>
</comment>
<evidence type="ECO:0000256" key="1">
    <source>
        <dbReference type="SAM" id="MobiDB-lite"/>
    </source>
</evidence>
<keyword evidence="3" id="KW-1185">Reference proteome</keyword>
<name>A0AAV5SH17_9BILA</name>
<gene>
    <name evidence="2" type="ORF">PENTCL1PPCAC_4122</name>
</gene>
<protein>
    <submittedName>
        <fullName evidence="2">Uncharacterized protein</fullName>
    </submittedName>
</protein>
<feature type="compositionally biased region" description="Basic and acidic residues" evidence="1">
    <location>
        <begin position="41"/>
        <end position="51"/>
    </location>
</feature>
<organism evidence="2 3">
    <name type="scientific">Pristionchus entomophagus</name>
    <dbReference type="NCBI Taxonomy" id="358040"/>
    <lineage>
        <taxon>Eukaryota</taxon>
        <taxon>Metazoa</taxon>
        <taxon>Ecdysozoa</taxon>
        <taxon>Nematoda</taxon>
        <taxon>Chromadorea</taxon>
        <taxon>Rhabditida</taxon>
        <taxon>Rhabditina</taxon>
        <taxon>Diplogasteromorpha</taxon>
        <taxon>Diplogasteroidea</taxon>
        <taxon>Neodiplogasteridae</taxon>
        <taxon>Pristionchus</taxon>
    </lineage>
</organism>
<dbReference type="Proteomes" id="UP001432027">
    <property type="component" value="Unassembled WGS sequence"/>
</dbReference>
<accession>A0AAV5SH17</accession>
<reference evidence="2" key="1">
    <citation type="submission" date="2023-10" db="EMBL/GenBank/DDBJ databases">
        <title>Genome assembly of Pristionchus species.</title>
        <authorList>
            <person name="Yoshida K."/>
            <person name="Sommer R.J."/>
        </authorList>
    </citation>
    <scope>NUCLEOTIDE SEQUENCE</scope>
    <source>
        <strain evidence="2">RS0144</strain>
    </source>
</reference>
<evidence type="ECO:0000313" key="2">
    <source>
        <dbReference type="EMBL" id="GMS81947.1"/>
    </source>
</evidence>
<dbReference type="EMBL" id="BTSX01000001">
    <property type="protein sequence ID" value="GMS81947.1"/>
    <property type="molecule type" value="Genomic_DNA"/>
</dbReference>
<dbReference type="AlphaFoldDB" id="A0AAV5SH17"/>
<feature type="compositionally biased region" description="Basic and acidic residues" evidence="1">
    <location>
        <begin position="1"/>
        <end position="11"/>
    </location>
</feature>